<dbReference type="InterPro" id="IPR002213">
    <property type="entry name" value="UDP_glucos_trans"/>
</dbReference>
<dbReference type="EMBL" id="QKKF02000897">
    <property type="protein sequence ID" value="RZF48858.1"/>
    <property type="molecule type" value="Genomic_DNA"/>
</dbReference>
<keyword evidence="3" id="KW-0328">Glycosyltransferase</keyword>
<feature type="signal peptide" evidence="12">
    <location>
        <begin position="1"/>
        <end position="23"/>
    </location>
</feature>
<keyword evidence="14" id="KW-1185">Reference proteome</keyword>
<evidence type="ECO:0000313" key="14">
    <source>
        <dbReference type="Proteomes" id="UP000291343"/>
    </source>
</evidence>
<dbReference type="FunFam" id="3.40.50.2000:FF:000050">
    <property type="entry name" value="UDP-glucuronosyltransferase"/>
    <property type="match status" value="1"/>
</dbReference>
<evidence type="ECO:0000256" key="3">
    <source>
        <dbReference type="ARBA" id="ARBA00022676"/>
    </source>
</evidence>
<dbReference type="Gene3D" id="3.40.50.2000">
    <property type="entry name" value="Glycogen Phosphorylase B"/>
    <property type="match status" value="3"/>
</dbReference>
<organism evidence="13 14">
    <name type="scientific">Laodelphax striatellus</name>
    <name type="common">Small brown planthopper</name>
    <name type="synonym">Delphax striatella</name>
    <dbReference type="NCBI Taxonomy" id="195883"/>
    <lineage>
        <taxon>Eukaryota</taxon>
        <taxon>Metazoa</taxon>
        <taxon>Ecdysozoa</taxon>
        <taxon>Arthropoda</taxon>
        <taxon>Hexapoda</taxon>
        <taxon>Insecta</taxon>
        <taxon>Pterygota</taxon>
        <taxon>Neoptera</taxon>
        <taxon>Paraneoptera</taxon>
        <taxon>Hemiptera</taxon>
        <taxon>Auchenorrhyncha</taxon>
        <taxon>Fulgoroidea</taxon>
        <taxon>Delphacidae</taxon>
        <taxon>Criomorphinae</taxon>
        <taxon>Laodelphax</taxon>
    </lineage>
</organism>
<keyword evidence="6" id="KW-0256">Endoplasmic reticulum</keyword>
<keyword evidence="7 11" id="KW-1133">Transmembrane helix</keyword>
<dbReference type="CDD" id="cd03784">
    <property type="entry name" value="GT1_Gtf-like"/>
    <property type="match status" value="1"/>
</dbReference>
<evidence type="ECO:0000313" key="13">
    <source>
        <dbReference type="EMBL" id="RZF48858.1"/>
    </source>
</evidence>
<dbReference type="InParanoid" id="A0A482XTV4"/>
<evidence type="ECO:0000256" key="7">
    <source>
        <dbReference type="ARBA" id="ARBA00022989"/>
    </source>
</evidence>
<dbReference type="PANTHER" id="PTHR48043">
    <property type="entry name" value="EG:EG0003.4 PROTEIN-RELATED"/>
    <property type="match status" value="1"/>
</dbReference>
<feature type="transmembrane region" description="Helical" evidence="11">
    <location>
        <begin position="781"/>
        <end position="808"/>
    </location>
</feature>
<evidence type="ECO:0000256" key="11">
    <source>
        <dbReference type="SAM" id="Phobius"/>
    </source>
</evidence>
<evidence type="ECO:0000256" key="8">
    <source>
        <dbReference type="ARBA" id="ARBA00023136"/>
    </source>
</evidence>
<keyword evidence="8 11" id="KW-0472">Membrane</keyword>
<evidence type="ECO:0000256" key="10">
    <source>
        <dbReference type="ARBA" id="ARBA00046288"/>
    </source>
</evidence>
<comment type="caution">
    <text evidence="13">The sequence shown here is derived from an EMBL/GenBank/DDBJ whole genome shotgun (WGS) entry which is preliminary data.</text>
</comment>
<dbReference type="InterPro" id="IPR035595">
    <property type="entry name" value="UDP_glycos_trans_CS"/>
</dbReference>
<evidence type="ECO:0000256" key="2">
    <source>
        <dbReference type="ARBA" id="ARBA00009995"/>
    </source>
</evidence>
<evidence type="ECO:0000256" key="9">
    <source>
        <dbReference type="ARBA" id="ARBA00023180"/>
    </source>
</evidence>
<sequence>MTSSVTFLVVVSLVFFLISVTNCARILAIFPIPAKSHYITFEQLAFELAKRGHELVIVSYYPYQDPVKNVTVISTRDQMPSLISGIDVVLLEQGPIPKGTFFEVLVLYRLIDESTKFFEFPGVQNLLRSDEKFDLLIVEVFNTDMFAGFADKFKCPVVGFTSSTIMTGSDARFANPDNPSYIPCISSEFVAPFTFWERLSNAFQTFYTSAVYRFVYTPKSDKLAREFFGESMPPLQSLIDNYSLLLFNGHHSLTGSRPLLPNVVEIGGIHIKPAQPLPKLKVLANRAEFFNRKLLIQCSAYNVLSVIVIFYFEWIFIILGMILSCWCQVVFEILGVFPFSAKSHYMMYEPLLLELAKRGHQVTSINAFPQNHKVANFTDITTLGYVPKLVEDLDFGKYDKLPRTIFVKLRFIAQGLNDTMKIYDVPDVNRLLHSKETPSFDLVIIELFNNDLHLGLAEKLRCPFLSISPCPLMPWANSRLANPDNPSYIPHALSEFSTKMDFIQRLSNTITLLVSIVAYQLRYDQETQQMADKTFPGQDPLWQLEEKTSLILVNTHLSLHGARPLVPGVIEVGGIHVKPAYSLPQDLQTFIDGAEHGVIYFCMGSMLKASTIPDDKRDALVKVFSRLPQRVLWKWENDTMPGKSDNVKIAKWMPQRDILAHPNVKLFISHGGLLGTTEAVHCGVPIIGIPFYGDQAGNIEAVASHGAGLRLDYNDINEHNLYNKITEILNNPQYAENAKALSVRFRDRPQTPLETAVYWTEYVIRHKGAPHLRSAAVELSWYQYLLLDVIAFVLLVSLTTILSFYYSLKFIIRKLFKKSEPTNKSSKKDQLIYVHSLKYSIYFTLRLL</sequence>
<name>A0A482XTV4_LAOST</name>
<protein>
    <submittedName>
        <fullName evidence="13">Uncharacterized protein</fullName>
    </submittedName>
</protein>
<dbReference type="PROSITE" id="PS00375">
    <property type="entry name" value="UDPGT"/>
    <property type="match status" value="1"/>
</dbReference>
<evidence type="ECO:0000256" key="4">
    <source>
        <dbReference type="ARBA" id="ARBA00022679"/>
    </source>
</evidence>
<dbReference type="InterPro" id="IPR050271">
    <property type="entry name" value="UDP-glycosyltransferase"/>
</dbReference>
<evidence type="ECO:0000256" key="5">
    <source>
        <dbReference type="ARBA" id="ARBA00022692"/>
    </source>
</evidence>
<keyword evidence="5 11" id="KW-0812">Transmembrane</keyword>
<dbReference type="GO" id="GO:0005783">
    <property type="term" value="C:endoplasmic reticulum"/>
    <property type="evidence" value="ECO:0007669"/>
    <property type="project" value="UniProtKB-SubCell"/>
</dbReference>
<keyword evidence="12" id="KW-0732">Signal</keyword>
<reference evidence="13 14" key="1">
    <citation type="journal article" date="2017" name="Gigascience">
        <title>Genome sequence of the small brown planthopper, Laodelphax striatellus.</title>
        <authorList>
            <person name="Zhu J."/>
            <person name="Jiang F."/>
            <person name="Wang X."/>
            <person name="Yang P."/>
            <person name="Bao Y."/>
            <person name="Zhao W."/>
            <person name="Wang W."/>
            <person name="Lu H."/>
            <person name="Wang Q."/>
            <person name="Cui N."/>
            <person name="Li J."/>
            <person name="Chen X."/>
            <person name="Luo L."/>
            <person name="Yu J."/>
            <person name="Kang L."/>
            <person name="Cui F."/>
        </authorList>
    </citation>
    <scope>NUCLEOTIDE SEQUENCE [LARGE SCALE GENOMIC DNA]</scope>
    <source>
        <strain evidence="13">Lst14</strain>
    </source>
</reference>
<evidence type="ECO:0000256" key="12">
    <source>
        <dbReference type="SAM" id="SignalP"/>
    </source>
</evidence>
<gene>
    <name evidence="13" type="ORF">LSTR_LSTR003238</name>
</gene>
<comment type="subcellular location">
    <subcellularLocation>
        <location evidence="10">Endomembrane system</location>
        <topology evidence="10">Single-pass type I membrane protein</topology>
    </subcellularLocation>
    <subcellularLocation>
        <location evidence="1">Endoplasmic reticulum</location>
    </subcellularLocation>
</comment>
<dbReference type="GO" id="GO:0008194">
    <property type="term" value="F:UDP-glycosyltransferase activity"/>
    <property type="evidence" value="ECO:0007669"/>
    <property type="project" value="InterPro"/>
</dbReference>
<dbReference type="SMR" id="A0A482XTV4"/>
<dbReference type="SUPFAM" id="SSF53756">
    <property type="entry name" value="UDP-Glycosyltransferase/glycogen phosphorylase"/>
    <property type="match status" value="2"/>
</dbReference>
<dbReference type="PANTHER" id="PTHR48043:SF114">
    <property type="entry name" value="IP04436P-RELATED"/>
    <property type="match status" value="1"/>
</dbReference>
<evidence type="ECO:0000256" key="1">
    <source>
        <dbReference type="ARBA" id="ARBA00004240"/>
    </source>
</evidence>
<proteinExistence type="inferred from homology"/>
<dbReference type="OrthoDB" id="5835829at2759"/>
<dbReference type="AlphaFoldDB" id="A0A482XTV4"/>
<dbReference type="Proteomes" id="UP000291343">
    <property type="component" value="Unassembled WGS sequence"/>
</dbReference>
<accession>A0A482XTV4</accession>
<dbReference type="STRING" id="195883.A0A482XTV4"/>
<keyword evidence="9" id="KW-0325">Glycoprotein</keyword>
<evidence type="ECO:0000256" key="6">
    <source>
        <dbReference type="ARBA" id="ARBA00022824"/>
    </source>
</evidence>
<dbReference type="Pfam" id="PF00201">
    <property type="entry name" value="UDPGT"/>
    <property type="match status" value="2"/>
</dbReference>
<comment type="similarity">
    <text evidence="2">Belongs to the UDP-glycosyltransferase family.</text>
</comment>
<feature type="chain" id="PRO_5019861479" evidence="12">
    <location>
        <begin position="24"/>
        <end position="848"/>
    </location>
</feature>
<dbReference type="FunCoup" id="A0A482XTV4">
    <property type="interactions" value="395"/>
</dbReference>
<keyword evidence="4" id="KW-0808">Transferase</keyword>